<sequence>MSDTIYNLNWKQRGLPMSYSRKRSNAYLDPFVSKKHIQKTNQVSSSHYIDVKGAHIGSKWVKNGKHGSYDRYLRELKSPIIKSKGSKTGIVKGCKCGSEPELTYNAKTIDITYDGPVYNNKVYAIKGSNTFYENATITLTNTDGTYNITFNSDSSSKVGVNKNELEPYFGECKCGMVKNGKIFISDPTKIGECGGEISNDYFMQMGGYFKRIKCL</sequence>
<reference evidence="1" key="1">
    <citation type="journal article" date="2020" name="Nature">
        <title>Giant virus diversity and host interactions through global metagenomics.</title>
        <authorList>
            <person name="Schulz F."/>
            <person name="Roux S."/>
            <person name="Paez-Espino D."/>
            <person name="Jungbluth S."/>
            <person name="Walsh D.A."/>
            <person name="Denef V.J."/>
            <person name="McMahon K.D."/>
            <person name="Konstantinidis K.T."/>
            <person name="Eloe-Fadrosh E.A."/>
            <person name="Kyrpides N.C."/>
            <person name="Woyke T."/>
        </authorList>
    </citation>
    <scope>NUCLEOTIDE SEQUENCE</scope>
    <source>
        <strain evidence="1">GVMAG-M-3300024258-14</strain>
    </source>
</reference>
<accession>A0A6C0ILU1</accession>
<evidence type="ECO:0000313" key="1">
    <source>
        <dbReference type="EMBL" id="QHT93942.1"/>
    </source>
</evidence>
<dbReference type="EMBL" id="MN740211">
    <property type="protein sequence ID" value="QHT93942.1"/>
    <property type="molecule type" value="Genomic_DNA"/>
</dbReference>
<name>A0A6C0ILU1_9ZZZZ</name>
<dbReference type="AlphaFoldDB" id="A0A6C0ILU1"/>
<proteinExistence type="predicted"/>
<protein>
    <submittedName>
        <fullName evidence="1">Uncharacterized protein</fullName>
    </submittedName>
</protein>
<organism evidence="1">
    <name type="scientific">viral metagenome</name>
    <dbReference type="NCBI Taxonomy" id="1070528"/>
    <lineage>
        <taxon>unclassified sequences</taxon>
        <taxon>metagenomes</taxon>
        <taxon>organismal metagenomes</taxon>
    </lineage>
</organism>